<organism evidence="18 19">
    <name type="scientific">Vreelandella azerica</name>
    <dbReference type="NCBI Taxonomy" id="2732867"/>
    <lineage>
        <taxon>Bacteria</taxon>
        <taxon>Pseudomonadati</taxon>
        <taxon>Pseudomonadota</taxon>
        <taxon>Gammaproteobacteria</taxon>
        <taxon>Oceanospirillales</taxon>
        <taxon>Halomonadaceae</taxon>
        <taxon>Vreelandella</taxon>
    </lineage>
</organism>
<dbReference type="GO" id="GO:0006281">
    <property type="term" value="P:DNA repair"/>
    <property type="evidence" value="ECO:0007669"/>
    <property type="project" value="UniProtKB-UniRule"/>
</dbReference>
<evidence type="ECO:0000256" key="4">
    <source>
        <dbReference type="ARBA" id="ARBA00022705"/>
    </source>
</evidence>
<dbReference type="Gene3D" id="1.10.10.10">
    <property type="entry name" value="Winged helix-like DNA-binding domain superfamily/Winged helix DNA-binding domain"/>
    <property type="match status" value="1"/>
</dbReference>
<feature type="DNA-binding region" description="H-T-H motif" evidence="13">
    <location>
        <begin position="29"/>
        <end position="49"/>
    </location>
</feature>
<keyword evidence="11 13" id="KW-0234">DNA repair</keyword>
<dbReference type="Gene3D" id="2.10.109.10">
    <property type="entry name" value="Umud Fragment, subunit A"/>
    <property type="match status" value="1"/>
</dbReference>
<dbReference type="InterPro" id="IPR036286">
    <property type="entry name" value="LexA/Signal_pep-like_sf"/>
</dbReference>
<evidence type="ECO:0000313" key="19">
    <source>
        <dbReference type="Proteomes" id="UP000588806"/>
    </source>
</evidence>
<protein>
    <recommendedName>
        <fullName evidence="13">LexA repressor</fullName>
        <ecNumber evidence="13">3.4.21.88</ecNumber>
    </recommendedName>
</protein>
<keyword evidence="19" id="KW-1185">Reference proteome</keyword>
<dbReference type="PANTHER" id="PTHR33516">
    <property type="entry name" value="LEXA REPRESSOR"/>
    <property type="match status" value="1"/>
</dbReference>
<dbReference type="HAMAP" id="MF_00015">
    <property type="entry name" value="LexA"/>
    <property type="match status" value="1"/>
</dbReference>
<sequence>MSRPLTARQQNVYDFIVKTMGEFGYPPTRAEIAKALGFRSPNAAEEHLRALERKKVIRIIRNTSRGIRLPAQEGTETTPSPPESQPLESVPVSTANSGLPIIGEVAAGSPILATEHIDRYCPLPAEYFTPKADYLLRVRGLSMKDVGILEGDLLAVHRTEHVRDGQIVVARLDDEVTVKRFKRDGHLVQLLAENEDFLPINVDLRSQSLEIEGVGVGVIRGGSGQALG</sequence>
<dbReference type="Pfam" id="PF00717">
    <property type="entry name" value="Peptidase_S24"/>
    <property type="match status" value="1"/>
</dbReference>
<dbReference type="InterPro" id="IPR006200">
    <property type="entry name" value="LexA"/>
</dbReference>
<dbReference type="InterPro" id="IPR006199">
    <property type="entry name" value="LexA_DNA-bd_dom"/>
</dbReference>
<feature type="active site" description="For autocatalytic cleavage activity" evidence="13">
    <location>
        <position position="179"/>
    </location>
</feature>
<dbReference type="Pfam" id="PF01726">
    <property type="entry name" value="LexA_DNA_bind"/>
    <property type="match status" value="1"/>
</dbReference>
<evidence type="ECO:0000256" key="15">
    <source>
        <dbReference type="SAM" id="MobiDB-lite"/>
    </source>
</evidence>
<dbReference type="SUPFAM" id="SSF46785">
    <property type="entry name" value="Winged helix' DNA-binding domain"/>
    <property type="match status" value="1"/>
</dbReference>
<dbReference type="CDD" id="cd06529">
    <property type="entry name" value="S24_LexA-like"/>
    <property type="match status" value="1"/>
</dbReference>
<evidence type="ECO:0000256" key="6">
    <source>
        <dbReference type="ARBA" id="ARBA00022801"/>
    </source>
</evidence>
<dbReference type="InterPro" id="IPR036390">
    <property type="entry name" value="WH_DNA-bd_sf"/>
</dbReference>
<keyword evidence="3 13" id="KW-0678">Repressor</keyword>
<comment type="similarity">
    <text evidence="1 13 14">Belongs to the peptidase S24 family.</text>
</comment>
<evidence type="ECO:0000256" key="11">
    <source>
        <dbReference type="ARBA" id="ARBA00023204"/>
    </source>
</evidence>
<keyword evidence="4 13" id="KW-0235">DNA replication</keyword>
<keyword evidence="12 13" id="KW-0742">SOS response</keyword>
<evidence type="ECO:0000256" key="7">
    <source>
        <dbReference type="ARBA" id="ARBA00022813"/>
    </source>
</evidence>
<comment type="function">
    <text evidence="13">Represses a number of genes involved in the response to DNA damage (SOS response), including recA and lexA. In the presence of single-stranded DNA, RecA interacts with LexA causing an autocatalytic cleavage which disrupts the DNA-binding part of LexA, leading to derepression of the SOS regulon and eventually DNA repair.</text>
</comment>
<dbReference type="Proteomes" id="UP000588806">
    <property type="component" value="Unassembled WGS sequence"/>
</dbReference>
<evidence type="ECO:0000256" key="12">
    <source>
        <dbReference type="ARBA" id="ARBA00023236"/>
    </source>
</evidence>
<comment type="catalytic activity">
    <reaction evidence="13">
        <text>Hydrolysis of Ala-|-Gly bond in repressor LexA.</text>
        <dbReference type="EC" id="3.4.21.88"/>
    </reaction>
</comment>
<evidence type="ECO:0000256" key="14">
    <source>
        <dbReference type="RuleBase" id="RU003991"/>
    </source>
</evidence>
<keyword evidence="6 13" id="KW-0378">Hydrolase</keyword>
<evidence type="ECO:0000256" key="2">
    <source>
        <dbReference type="ARBA" id="ARBA00011738"/>
    </source>
</evidence>
<evidence type="ECO:0000256" key="1">
    <source>
        <dbReference type="ARBA" id="ARBA00007484"/>
    </source>
</evidence>
<reference evidence="18 19" key="1">
    <citation type="submission" date="2020-05" db="EMBL/GenBank/DDBJ databases">
        <authorList>
            <person name="Ruan W."/>
            <person name="Jeon C.O."/>
            <person name="Chun B.H."/>
        </authorList>
    </citation>
    <scope>NUCLEOTIDE SEQUENCE [LARGE SCALE GENOMIC DNA]</scope>
    <source>
        <strain evidence="18 19">TBZ9</strain>
    </source>
</reference>
<comment type="subunit">
    <text evidence="2 13">Homodimer.</text>
</comment>
<keyword evidence="7 13" id="KW-0068">Autocatalytic cleavage</keyword>
<comment type="caution">
    <text evidence="18">The sequence shown here is derived from an EMBL/GenBank/DDBJ whole genome shotgun (WGS) entry which is preliminary data.</text>
</comment>
<feature type="domain" description="Peptidase S24/S26A/S26B/S26C" evidence="16">
    <location>
        <begin position="100"/>
        <end position="214"/>
    </location>
</feature>
<evidence type="ECO:0000256" key="13">
    <source>
        <dbReference type="HAMAP-Rule" id="MF_00015"/>
    </source>
</evidence>
<dbReference type="GO" id="GO:0006508">
    <property type="term" value="P:proteolysis"/>
    <property type="evidence" value="ECO:0007669"/>
    <property type="project" value="InterPro"/>
</dbReference>
<dbReference type="GO" id="GO:0004252">
    <property type="term" value="F:serine-type endopeptidase activity"/>
    <property type="evidence" value="ECO:0007669"/>
    <property type="project" value="UniProtKB-UniRule"/>
</dbReference>
<dbReference type="SUPFAM" id="SSF51306">
    <property type="entry name" value="LexA/Signal peptidase"/>
    <property type="match status" value="1"/>
</dbReference>
<keyword evidence="9 13" id="KW-0238">DNA-binding</keyword>
<name>A0A7Y3X9V8_9GAMM</name>
<dbReference type="RefSeq" id="WP_171702563.1">
    <property type="nucleotide sequence ID" value="NZ_JABFHI010000004.1"/>
</dbReference>
<dbReference type="InterPro" id="IPR015927">
    <property type="entry name" value="Peptidase_S24_S26A/B/C"/>
</dbReference>
<evidence type="ECO:0000259" key="17">
    <source>
        <dbReference type="Pfam" id="PF01726"/>
    </source>
</evidence>
<evidence type="ECO:0000259" key="16">
    <source>
        <dbReference type="Pfam" id="PF00717"/>
    </source>
</evidence>
<accession>A0A7Y3X9V8</accession>
<dbReference type="InterPro" id="IPR039418">
    <property type="entry name" value="LexA-like"/>
</dbReference>
<dbReference type="AlphaFoldDB" id="A0A7Y3X9V8"/>
<dbReference type="GO" id="GO:0009432">
    <property type="term" value="P:SOS response"/>
    <property type="evidence" value="ECO:0007669"/>
    <property type="project" value="UniProtKB-UniRule"/>
</dbReference>
<reference evidence="18 19" key="2">
    <citation type="submission" date="2020-06" db="EMBL/GenBank/DDBJ databases">
        <title>Halomonas songnenensis sp. nov., a moderately halophilic bacterium isolated from saline and alkaline soils.</title>
        <authorList>
            <person name="Jiang J."/>
            <person name="Pan Y."/>
        </authorList>
    </citation>
    <scope>NUCLEOTIDE SEQUENCE [LARGE SCALE GENOMIC DNA]</scope>
    <source>
        <strain evidence="18 19">TBZ9</strain>
    </source>
</reference>
<dbReference type="EMBL" id="JABFHI010000004">
    <property type="protein sequence ID" value="NOG32097.1"/>
    <property type="molecule type" value="Genomic_DNA"/>
</dbReference>
<proteinExistence type="inferred from homology"/>
<dbReference type="GO" id="GO:0003677">
    <property type="term" value="F:DNA binding"/>
    <property type="evidence" value="ECO:0007669"/>
    <property type="project" value="UniProtKB-UniRule"/>
</dbReference>
<dbReference type="InterPro" id="IPR006197">
    <property type="entry name" value="Peptidase_S24_LexA"/>
</dbReference>
<dbReference type="GO" id="GO:0045892">
    <property type="term" value="P:negative regulation of DNA-templated transcription"/>
    <property type="evidence" value="ECO:0007669"/>
    <property type="project" value="UniProtKB-UniRule"/>
</dbReference>
<evidence type="ECO:0000313" key="18">
    <source>
        <dbReference type="EMBL" id="NOG32097.1"/>
    </source>
</evidence>
<dbReference type="FunFam" id="2.10.109.10:FF:000001">
    <property type="entry name" value="LexA repressor"/>
    <property type="match status" value="1"/>
</dbReference>
<keyword evidence="8 13" id="KW-0805">Transcription regulation</keyword>
<feature type="site" description="Cleavage; by autolysis" evidence="13">
    <location>
        <begin position="107"/>
        <end position="108"/>
    </location>
</feature>
<evidence type="ECO:0000256" key="9">
    <source>
        <dbReference type="ARBA" id="ARBA00023125"/>
    </source>
</evidence>
<feature type="active site" description="For autocatalytic cleavage activity" evidence="13">
    <location>
        <position position="142"/>
    </location>
</feature>
<evidence type="ECO:0000256" key="3">
    <source>
        <dbReference type="ARBA" id="ARBA00022491"/>
    </source>
</evidence>
<dbReference type="PRINTS" id="PR00726">
    <property type="entry name" value="LEXASERPTASE"/>
</dbReference>
<dbReference type="InterPro" id="IPR036388">
    <property type="entry name" value="WH-like_DNA-bd_sf"/>
</dbReference>
<evidence type="ECO:0000256" key="5">
    <source>
        <dbReference type="ARBA" id="ARBA00022763"/>
    </source>
</evidence>
<keyword evidence="5 13" id="KW-0227">DNA damage</keyword>
<dbReference type="FunFam" id="1.10.10.10:FF:000009">
    <property type="entry name" value="LexA repressor"/>
    <property type="match status" value="1"/>
</dbReference>
<dbReference type="InterPro" id="IPR050077">
    <property type="entry name" value="LexA_repressor"/>
</dbReference>
<feature type="region of interest" description="Disordered" evidence="15">
    <location>
        <begin position="67"/>
        <end position="93"/>
    </location>
</feature>
<evidence type="ECO:0000256" key="8">
    <source>
        <dbReference type="ARBA" id="ARBA00023015"/>
    </source>
</evidence>
<dbReference type="NCBIfam" id="TIGR00498">
    <property type="entry name" value="lexA"/>
    <property type="match status" value="1"/>
</dbReference>
<dbReference type="GO" id="GO:0006260">
    <property type="term" value="P:DNA replication"/>
    <property type="evidence" value="ECO:0007669"/>
    <property type="project" value="UniProtKB-UniRule"/>
</dbReference>
<feature type="domain" description="LexA repressor DNA-binding" evidence="17">
    <location>
        <begin position="3"/>
        <end position="66"/>
    </location>
</feature>
<keyword evidence="10 13" id="KW-0804">Transcription</keyword>
<dbReference type="EC" id="3.4.21.88" evidence="13"/>
<dbReference type="PANTHER" id="PTHR33516:SF2">
    <property type="entry name" value="LEXA REPRESSOR-RELATED"/>
    <property type="match status" value="1"/>
</dbReference>
<gene>
    <name evidence="13 18" type="primary">lexA</name>
    <name evidence="18" type="ORF">HLB35_10635</name>
</gene>
<evidence type="ECO:0000256" key="10">
    <source>
        <dbReference type="ARBA" id="ARBA00023163"/>
    </source>
</evidence>